<sequence>MESIAFAKERPRWPNGRVTALGTEGSRLETRFHRRSLVYEACCTPNRTQWPNVLPLVWRESLEKGCQFRRRPLHLTAIQNNKIRPSCYL</sequence>
<evidence type="ECO:0000313" key="2">
    <source>
        <dbReference type="Proteomes" id="UP000499080"/>
    </source>
</evidence>
<organism evidence="1 2">
    <name type="scientific">Araneus ventricosus</name>
    <name type="common">Orbweaver spider</name>
    <name type="synonym">Epeira ventricosa</name>
    <dbReference type="NCBI Taxonomy" id="182803"/>
    <lineage>
        <taxon>Eukaryota</taxon>
        <taxon>Metazoa</taxon>
        <taxon>Ecdysozoa</taxon>
        <taxon>Arthropoda</taxon>
        <taxon>Chelicerata</taxon>
        <taxon>Arachnida</taxon>
        <taxon>Araneae</taxon>
        <taxon>Araneomorphae</taxon>
        <taxon>Entelegynae</taxon>
        <taxon>Araneoidea</taxon>
        <taxon>Araneidae</taxon>
        <taxon>Araneus</taxon>
    </lineage>
</organism>
<dbReference type="EMBL" id="BGPR01001211">
    <property type="protein sequence ID" value="GBM48326.1"/>
    <property type="molecule type" value="Genomic_DNA"/>
</dbReference>
<name>A0A4Y2G6D2_ARAVE</name>
<reference evidence="1 2" key="1">
    <citation type="journal article" date="2019" name="Sci. Rep.">
        <title>Orb-weaving spider Araneus ventricosus genome elucidates the spidroin gene catalogue.</title>
        <authorList>
            <person name="Kono N."/>
            <person name="Nakamura H."/>
            <person name="Ohtoshi R."/>
            <person name="Moran D.A.P."/>
            <person name="Shinohara A."/>
            <person name="Yoshida Y."/>
            <person name="Fujiwara M."/>
            <person name="Mori M."/>
            <person name="Tomita M."/>
            <person name="Arakawa K."/>
        </authorList>
    </citation>
    <scope>NUCLEOTIDE SEQUENCE [LARGE SCALE GENOMIC DNA]</scope>
</reference>
<gene>
    <name evidence="1" type="ORF">AVEN_106526_1</name>
</gene>
<comment type="caution">
    <text evidence="1">The sequence shown here is derived from an EMBL/GenBank/DDBJ whole genome shotgun (WGS) entry which is preliminary data.</text>
</comment>
<keyword evidence="2" id="KW-1185">Reference proteome</keyword>
<accession>A0A4Y2G6D2</accession>
<proteinExistence type="predicted"/>
<protein>
    <submittedName>
        <fullName evidence="1">Uncharacterized protein</fullName>
    </submittedName>
</protein>
<dbReference type="Proteomes" id="UP000499080">
    <property type="component" value="Unassembled WGS sequence"/>
</dbReference>
<evidence type="ECO:0000313" key="1">
    <source>
        <dbReference type="EMBL" id="GBM48326.1"/>
    </source>
</evidence>
<dbReference type="AlphaFoldDB" id="A0A4Y2G6D2"/>